<proteinExistence type="predicted"/>
<dbReference type="EMBL" id="MU155201">
    <property type="protein sequence ID" value="KAF9480046.1"/>
    <property type="molecule type" value="Genomic_DNA"/>
</dbReference>
<dbReference type="PANTHER" id="PTHR37287:SF1">
    <property type="entry name" value="INO EIGHTY SUBUNIT 1"/>
    <property type="match status" value="1"/>
</dbReference>
<sequence>MATNPSASSSQAPSWAAEANSPVAYHSRKALPIKRNDAEPLSREDVQFDLLDYIFSDTRAVFTDPNSGSDSKVTFGNLYVSALYTSSKCSKVLKEKMVETPAFSIEFAKIALLTNVGRINTTMAFFPEMKTALRTYHPVPSLQKTDGNAQDAPRIKNCLKAALLPTETRVPPPSTPEEVLTKLRAGIHPPTSVVNLIFVLANHAAPLASIHFDGSLNFLDLFLPRTWLSSTDRGRAFLWLVYHYLEKENPPNPFDDTHSTRYPGKVPSLRRLTPQQYQSENVDTPEEIQWGNMMSAHRNRFLQRLVTTIEVDRKARASTAPHFVTETGNNLPRSQRQEAPLTQDSPGFLFYVPSTQPDPALPQSKRPYNRHRTSVSEGQERTMFEQAWHMASIDPLVDSDEETQDENTRLDYTRRLGVISRILRRPPTPT</sequence>
<evidence type="ECO:0000256" key="1">
    <source>
        <dbReference type="SAM" id="MobiDB-lite"/>
    </source>
</evidence>
<gene>
    <name evidence="2" type="ORF">BDN70DRAFT_833438</name>
</gene>
<name>A0A9P5Z608_9AGAR</name>
<dbReference type="InterPro" id="IPR038014">
    <property type="entry name" value="Ies1"/>
</dbReference>
<dbReference type="PANTHER" id="PTHR37287">
    <property type="entry name" value="INO EIGHTY SUBUNIT 1"/>
    <property type="match status" value="1"/>
</dbReference>
<evidence type="ECO:0000313" key="2">
    <source>
        <dbReference type="EMBL" id="KAF9480046.1"/>
    </source>
</evidence>
<dbReference type="OrthoDB" id="5413003at2759"/>
<evidence type="ECO:0000313" key="3">
    <source>
        <dbReference type="Proteomes" id="UP000807469"/>
    </source>
</evidence>
<reference evidence="2" key="1">
    <citation type="submission" date="2020-11" db="EMBL/GenBank/DDBJ databases">
        <authorList>
            <consortium name="DOE Joint Genome Institute"/>
            <person name="Ahrendt S."/>
            <person name="Riley R."/>
            <person name="Andreopoulos W."/>
            <person name="Labutti K."/>
            <person name="Pangilinan J."/>
            <person name="Ruiz-Duenas F.J."/>
            <person name="Barrasa J.M."/>
            <person name="Sanchez-Garcia M."/>
            <person name="Camarero S."/>
            <person name="Miyauchi S."/>
            <person name="Serrano A."/>
            <person name="Linde D."/>
            <person name="Babiker R."/>
            <person name="Drula E."/>
            <person name="Ayuso-Fernandez I."/>
            <person name="Pacheco R."/>
            <person name="Padilla G."/>
            <person name="Ferreira P."/>
            <person name="Barriuso J."/>
            <person name="Kellner H."/>
            <person name="Castanera R."/>
            <person name="Alfaro M."/>
            <person name="Ramirez L."/>
            <person name="Pisabarro A.G."/>
            <person name="Kuo A."/>
            <person name="Tritt A."/>
            <person name="Lipzen A."/>
            <person name="He G."/>
            <person name="Yan M."/>
            <person name="Ng V."/>
            <person name="Cullen D."/>
            <person name="Martin F."/>
            <person name="Rosso M.-N."/>
            <person name="Henrissat B."/>
            <person name="Hibbett D."/>
            <person name="Martinez A.T."/>
            <person name="Grigoriev I.V."/>
        </authorList>
    </citation>
    <scope>NUCLEOTIDE SEQUENCE</scope>
    <source>
        <strain evidence="2">CIRM-BRFM 674</strain>
    </source>
</reference>
<keyword evidence="3" id="KW-1185">Reference proteome</keyword>
<comment type="caution">
    <text evidence="2">The sequence shown here is derived from an EMBL/GenBank/DDBJ whole genome shotgun (WGS) entry which is preliminary data.</text>
</comment>
<feature type="region of interest" description="Disordered" evidence="1">
    <location>
        <begin position="358"/>
        <end position="378"/>
    </location>
</feature>
<organism evidence="2 3">
    <name type="scientific">Pholiota conissans</name>
    <dbReference type="NCBI Taxonomy" id="109636"/>
    <lineage>
        <taxon>Eukaryota</taxon>
        <taxon>Fungi</taxon>
        <taxon>Dikarya</taxon>
        <taxon>Basidiomycota</taxon>
        <taxon>Agaricomycotina</taxon>
        <taxon>Agaricomycetes</taxon>
        <taxon>Agaricomycetidae</taxon>
        <taxon>Agaricales</taxon>
        <taxon>Agaricineae</taxon>
        <taxon>Strophariaceae</taxon>
        <taxon>Pholiota</taxon>
    </lineage>
</organism>
<protein>
    <recommendedName>
        <fullName evidence="4">Ino eighty subunit 1</fullName>
    </recommendedName>
</protein>
<feature type="compositionally biased region" description="Low complexity" evidence="1">
    <location>
        <begin position="1"/>
        <end position="19"/>
    </location>
</feature>
<feature type="region of interest" description="Disordered" evidence="1">
    <location>
        <begin position="1"/>
        <end position="21"/>
    </location>
</feature>
<dbReference type="AlphaFoldDB" id="A0A9P5Z608"/>
<accession>A0A9P5Z608</accession>
<evidence type="ECO:0008006" key="4">
    <source>
        <dbReference type="Google" id="ProtNLM"/>
    </source>
</evidence>
<dbReference type="Proteomes" id="UP000807469">
    <property type="component" value="Unassembled WGS sequence"/>
</dbReference>
<dbReference type="GO" id="GO:0031011">
    <property type="term" value="C:Ino80 complex"/>
    <property type="evidence" value="ECO:0007669"/>
    <property type="project" value="InterPro"/>
</dbReference>